<dbReference type="InterPro" id="IPR036866">
    <property type="entry name" value="RibonucZ/Hydroxyglut_hydro"/>
</dbReference>
<dbReference type="SUPFAM" id="SSF56281">
    <property type="entry name" value="Metallo-hydrolase/oxidoreductase"/>
    <property type="match status" value="1"/>
</dbReference>
<comment type="caution">
    <text evidence="5">The sequence shown here is derived from an EMBL/GenBank/DDBJ whole genome shotgun (WGS) entry which is preliminary data.</text>
</comment>
<evidence type="ECO:0000256" key="2">
    <source>
        <dbReference type="ARBA" id="ARBA00034301"/>
    </source>
</evidence>
<reference evidence="5 6" key="1">
    <citation type="submission" date="2021-11" db="EMBL/GenBank/DDBJ databases">
        <title>Draft genome sequence of Paenibacillus profundus YoMME, a new Gram-positive bacteria with exoelectrogenic properties.</title>
        <authorList>
            <person name="Hubenova Y."/>
            <person name="Hubenova E."/>
            <person name="Manasiev Y."/>
            <person name="Peykov S."/>
            <person name="Mitov M."/>
        </authorList>
    </citation>
    <scope>NUCLEOTIDE SEQUENCE [LARGE SCALE GENOMIC DNA]</scope>
    <source>
        <strain evidence="5 6">YoMME</strain>
    </source>
</reference>
<evidence type="ECO:0000313" key="6">
    <source>
        <dbReference type="Proteomes" id="UP001199916"/>
    </source>
</evidence>
<evidence type="ECO:0000313" key="5">
    <source>
        <dbReference type="EMBL" id="MCE5167877.1"/>
    </source>
</evidence>
<gene>
    <name evidence="5" type="ORF">LQV63_00920</name>
</gene>
<dbReference type="Gene3D" id="3.60.15.10">
    <property type="entry name" value="Ribonuclease Z/Hydroxyacylglutathione hydrolase-like"/>
    <property type="match status" value="1"/>
</dbReference>
<evidence type="ECO:0000256" key="1">
    <source>
        <dbReference type="ARBA" id="ARBA00034221"/>
    </source>
</evidence>
<dbReference type="PANTHER" id="PTHR42663:SF6">
    <property type="entry name" value="HYDROLASE C777.06C-RELATED"/>
    <property type="match status" value="1"/>
</dbReference>
<keyword evidence="6" id="KW-1185">Reference proteome</keyword>
<name>A0ABS8YAE7_9BACL</name>
<dbReference type="PANTHER" id="PTHR42663">
    <property type="entry name" value="HYDROLASE C777.06C-RELATED-RELATED"/>
    <property type="match status" value="1"/>
</dbReference>
<dbReference type="EMBL" id="JAJNBZ010000001">
    <property type="protein sequence ID" value="MCE5167877.1"/>
    <property type="molecule type" value="Genomic_DNA"/>
</dbReference>
<dbReference type="Proteomes" id="UP001199916">
    <property type="component" value="Unassembled WGS sequence"/>
</dbReference>
<evidence type="ECO:0000259" key="4">
    <source>
        <dbReference type="SMART" id="SM00849"/>
    </source>
</evidence>
<sequence length="246" mass="27796">MKLKIQMIGTGSAFAKHYFNNNALLYTEQSTLLIDCGITAPMALHKLGKSFADIDGVLITHIHADHVGGLEEFAFQMKFIHGRKPKLYIASPLVQPLWNNTLQGGLTQEGISCLEDVFEVHALEPNHTYSLAAGMEIQLIETPHIAGKRSFSLLVNHSFFYSADMRFQPDLLHTLIEQQGVTLIFHDCQLTGKGEVHTTLAELLTLPDWIQRKIYLMHYGDERSQYEGHTGPMPFVEQHEIITIRE</sequence>
<comment type="catalytic activity">
    <reaction evidence="1">
        <text>3',5'-cyclic CMP + H2O = CMP + H(+)</text>
        <dbReference type="Rhea" id="RHEA:72675"/>
        <dbReference type="ChEBI" id="CHEBI:15377"/>
        <dbReference type="ChEBI" id="CHEBI:15378"/>
        <dbReference type="ChEBI" id="CHEBI:58003"/>
        <dbReference type="ChEBI" id="CHEBI:60377"/>
    </reaction>
    <physiologicalReaction direction="left-to-right" evidence="1">
        <dbReference type="Rhea" id="RHEA:72676"/>
    </physiologicalReaction>
</comment>
<comment type="function">
    <text evidence="2">Counteracts the endogenous Pycsar antiviral defense system. Phosphodiesterase that enables metal-dependent hydrolysis of host cyclic nucleotide Pycsar defense signals such as cCMP and cUMP.</text>
</comment>
<organism evidence="5 6">
    <name type="scientific">Paenibacillus profundus</name>
    <dbReference type="NCBI Taxonomy" id="1173085"/>
    <lineage>
        <taxon>Bacteria</taxon>
        <taxon>Bacillati</taxon>
        <taxon>Bacillota</taxon>
        <taxon>Bacilli</taxon>
        <taxon>Bacillales</taxon>
        <taxon>Paenibacillaceae</taxon>
        <taxon>Paenibacillus</taxon>
    </lineage>
</organism>
<dbReference type="RefSeq" id="WP_233695358.1">
    <property type="nucleotide sequence ID" value="NZ_JAJNBZ010000001.1"/>
</dbReference>
<dbReference type="InterPro" id="IPR001279">
    <property type="entry name" value="Metallo-B-lactamas"/>
</dbReference>
<proteinExistence type="predicted"/>
<dbReference type="SMART" id="SM00849">
    <property type="entry name" value="Lactamase_B"/>
    <property type="match status" value="1"/>
</dbReference>
<protein>
    <submittedName>
        <fullName evidence="5">MBL fold metallo-hydrolase</fullName>
    </submittedName>
</protein>
<comment type="catalytic activity">
    <reaction evidence="3">
        <text>3',5'-cyclic UMP + H2O = UMP + H(+)</text>
        <dbReference type="Rhea" id="RHEA:70575"/>
        <dbReference type="ChEBI" id="CHEBI:15377"/>
        <dbReference type="ChEBI" id="CHEBI:15378"/>
        <dbReference type="ChEBI" id="CHEBI:57865"/>
        <dbReference type="ChEBI" id="CHEBI:184387"/>
    </reaction>
    <physiologicalReaction direction="left-to-right" evidence="3">
        <dbReference type="Rhea" id="RHEA:70576"/>
    </physiologicalReaction>
</comment>
<feature type="domain" description="Metallo-beta-lactamase" evidence="4">
    <location>
        <begin position="19"/>
        <end position="218"/>
    </location>
</feature>
<evidence type="ECO:0000256" key="3">
    <source>
        <dbReference type="ARBA" id="ARBA00048505"/>
    </source>
</evidence>
<accession>A0ABS8YAE7</accession>
<dbReference type="Pfam" id="PF23023">
    <property type="entry name" value="Anti-Pycsar_Apyc1"/>
    <property type="match status" value="1"/>
</dbReference>